<evidence type="ECO:0000313" key="8">
    <source>
        <dbReference type="EMBL" id="SPZ85618.1"/>
    </source>
</evidence>
<reference evidence="8 10" key="1">
    <citation type="submission" date="2018-06" db="EMBL/GenBank/DDBJ databases">
        <authorList>
            <consortium name="Pathogen Informatics"/>
            <person name="Doyle S."/>
        </authorList>
    </citation>
    <scope>NUCLEOTIDE SEQUENCE [LARGE SCALE GENOMIC DNA]</scope>
    <source>
        <strain evidence="8 10">NCTC11343</strain>
    </source>
</reference>
<evidence type="ECO:0000256" key="5">
    <source>
        <dbReference type="RuleBase" id="RU361277"/>
    </source>
</evidence>
<dbReference type="Proteomes" id="UP000251241">
    <property type="component" value="Unassembled WGS sequence"/>
</dbReference>
<evidence type="ECO:0000313" key="10">
    <source>
        <dbReference type="Proteomes" id="UP000251241"/>
    </source>
</evidence>
<evidence type="ECO:0000256" key="2">
    <source>
        <dbReference type="ARBA" id="ARBA00022723"/>
    </source>
</evidence>
<dbReference type="RefSeq" id="WP_088161295.1">
    <property type="nucleotide sequence ID" value="NZ_CP068086.1"/>
</dbReference>
<dbReference type="GO" id="GO:0018467">
    <property type="term" value="F:formaldehyde dehydrogenase (NAD+) activity"/>
    <property type="evidence" value="ECO:0007669"/>
    <property type="project" value="UniProtKB-EC"/>
</dbReference>
<reference evidence="9 11" key="2">
    <citation type="submission" date="2019-10" db="EMBL/GenBank/DDBJ databases">
        <authorList>
            <person name="Karimi E."/>
        </authorList>
    </citation>
    <scope>NUCLEOTIDE SEQUENCE [LARGE SCALE GENOMIC DNA]</scope>
    <source>
        <strain evidence="9">Sphingobacterium sp. 8BC</strain>
    </source>
</reference>
<feature type="domain" description="Alcohol dehydrogenase-like C-terminal" evidence="6">
    <location>
        <begin position="196"/>
        <end position="263"/>
    </location>
</feature>
<dbReference type="SUPFAM" id="SSF51735">
    <property type="entry name" value="NAD(P)-binding Rossmann-fold domains"/>
    <property type="match status" value="1"/>
</dbReference>
<dbReference type="InterPro" id="IPR013149">
    <property type="entry name" value="ADH-like_C"/>
</dbReference>
<evidence type="ECO:0000259" key="7">
    <source>
        <dbReference type="Pfam" id="PF08240"/>
    </source>
</evidence>
<dbReference type="InterPro" id="IPR002328">
    <property type="entry name" value="ADH_Zn_CS"/>
</dbReference>
<accession>A0A654DFP5</accession>
<evidence type="ECO:0000313" key="11">
    <source>
        <dbReference type="Proteomes" id="UP000432350"/>
    </source>
</evidence>
<evidence type="ECO:0000259" key="6">
    <source>
        <dbReference type="Pfam" id="PF00107"/>
    </source>
</evidence>
<keyword evidence="2 5" id="KW-0479">Metal-binding</keyword>
<dbReference type="GO" id="GO:0008270">
    <property type="term" value="F:zinc ion binding"/>
    <property type="evidence" value="ECO:0007669"/>
    <property type="project" value="InterPro"/>
</dbReference>
<dbReference type="InterPro" id="IPR013154">
    <property type="entry name" value="ADH-like_N"/>
</dbReference>
<dbReference type="EMBL" id="UAUU01000008">
    <property type="protein sequence ID" value="SPZ85618.1"/>
    <property type="molecule type" value="Genomic_DNA"/>
</dbReference>
<feature type="domain" description="Alcohol dehydrogenase-like N-terminal" evidence="7">
    <location>
        <begin position="25"/>
        <end position="151"/>
    </location>
</feature>
<accession>A0A2X2IUC8</accession>
<dbReference type="PROSITE" id="PS00059">
    <property type="entry name" value="ADH_ZINC"/>
    <property type="match status" value="1"/>
</dbReference>
<dbReference type="Gene3D" id="3.40.50.720">
    <property type="entry name" value="NAD(P)-binding Rossmann-like Domain"/>
    <property type="match status" value="1"/>
</dbReference>
<sequence length="385" mass="42190">MKAAVFHKPGDIRVDNVPDPAILDPRDVILKVTATAICGSDLHILSGAVPQKENLIMGHEFMGIVEEVGSEITNLKKGDRVVVPFPIACGKCFFCTHEASPACENSNFKHYGPNGDLMDQKGGALFGYTDLYGGYSGGQAEYVRVPYADISPRIIPEHLTDEQALFLTDIFPTGWSAIDWANLKGGETVAIFGSGPVGLMAQKAAWLNGAGRVIAIDPLDYRLEKAKAVNNVEILNPHKVDVIQAIREMTDGRGADVCVDAVGFEPERNFMDKVKATINFEKGSIKVLEMCFEAVRRMGTVSIMGVYGSPYDNFPLFRIFDKGITIKQGQAPVLNYIDKLVNLVSENKVVLDDIITHTIPLTEAEHGYKIFNEKEDDCVKVVLKP</sequence>
<comment type="cofactor">
    <cofactor evidence="1 5">
        <name>Zn(2+)</name>
        <dbReference type="ChEBI" id="CHEBI:29105"/>
    </cofactor>
</comment>
<dbReference type="PANTHER" id="PTHR42813:SF2">
    <property type="entry name" value="DEHYDROGENASE, ZINC-CONTAINING, PUTATIVE (AFU_ORTHOLOGUE AFUA_2G02810)-RELATED"/>
    <property type="match status" value="1"/>
</dbReference>
<comment type="similarity">
    <text evidence="5">Belongs to the zinc-containing alcohol dehydrogenase family.</text>
</comment>
<evidence type="ECO:0000256" key="1">
    <source>
        <dbReference type="ARBA" id="ARBA00001947"/>
    </source>
</evidence>
<dbReference type="Pfam" id="PF00107">
    <property type="entry name" value="ADH_zinc_N"/>
    <property type="match status" value="1"/>
</dbReference>
<dbReference type="CDD" id="cd08283">
    <property type="entry name" value="FDH_like_1"/>
    <property type="match status" value="1"/>
</dbReference>
<dbReference type="Gene3D" id="3.90.180.10">
    <property type="entry name" value="Medium-chain alcohol dehydrogenases, catalytic domain"/>
    <property type="match status" value="1"/>
</dbReference>
<protein>
    <submittedName>
        <fullName evidence="8">Glutathione-independent formaldehyde dehydrogenase</fullName>
        <ecNumber evidence="8">1.2.1.46</ecNumber>
    </submittedName>
</protein>
<dbReference type="AlphaFoldDB" id="A0A2X2IUC8"/>
<dbReference type="SUPFAM" id="SSF50129">
    <property type="entry name" value="GroES-like"/>
    <property type="match status" value="1"/>
</dbReference>
<dbReference type="Proteomes" id="UP000432350">
    <property type="component" value="Unassembled WGS sequence"/>
</dbReference>
<proteinExistence type="inferred from homology"/>
<dbReference type="GeneID" id="97181063"/>
<dbReference type="Pfam" id="PF08240">
    <property type="entry name" value="ADH_N"/>
    <property type="match status" value="1"/>
</dbReference>
<dbReference type="EC" id="1.2.1.46" evidence="8"/>
<evidence type="ECO:0000256" key="4">
    <source>
        <dbReference type="ARBA" id="ARBA00023002"/>
    </source>
</evidence>
<dbReference type="EMBL" id="CABWMV010000025">
    <property type="protein sequence ID" value="VXD04402.1"/>
    <property type="molecule type" value="Genomic_DNA"/>
</dbReference>
<keyword evidence="3 5" id="KW-0862">Zinc</keyword>
<gene>
    <name evidence="8" type="primary">fdhA</name>
    <name evidence="9" type="synonym">adhB</name>
    <name evidence="8" type="ORF">NCTC11343_02180</name>
    <name evidence="9" type="ORF">SPHINGO8BC_60201</name>
</gene>
<dbReference type="PANTHER" id="PTHR42813">
    <property type="entry name" value="ZINC-TYPE ALCOHOL DEHYDROGENASE-LIKE"/>
    <property type="match status" value="1"/>
</dbReference>
<dbReference type="InterPro" id="IPR036291">
    <property type="entry name" value="NAD(P)-bd_dom_sf"/>
</dbReference>
<dbReference type="InterPro" id="IPR011032">
    <property type="entry name" value="GroES-like_sf"/>
</dbReference>
<evidence type="ECO:0000256" key="3">
    <source>
        <dbReference type="ARBA" id="ARBA00022833"/>
    </source>
</evidence>
<keyword evidence="4 8" id="KW-0560">Oxidoreductase</keyword>
<organism evidence="8 10">
    <name type="scientific">Sphingobacterium multivorum</name>
    <dbReference type="NCBI Taxonomy" id="28454"/>
    <lineage>
        <taxon>Bacteria</taxon>
        <taxon>Pseudomonadati</taxon>
        <taxon>Bacteroidota</taxon>
        <taxon>Sphingobacteriia</taxon>
        <taxon>Sphingobacteriales</taxon>
        <taxon>Sphingobacteriaceae</taxon>
        <taxon>Sphingobacterium</taxon>
    </lineage>
</organism>
<name>A0A2X2IUC8_SPHMU</name>
<evidence type="ECO:0000313" key="9">
    <source>
        <dbReference type="EMBL" id="VXD04402.1"/>
    </source>
</evidence>